<keyword evidence="7 9" id="KW-0472">Membrane</keyword>
<feature type="transmembrane region" description="Helical" evidence="9">
    <location>
        <begin position="118"/>
        <end position="141"/>
    </location>
</feature>
<keyword evidence="3" id="KW-1003">Cell membrane</keyword>
<feature type="transmembrane region" description="Helical" evidence="9">
    <location>
        <begin position="280"/>
        <end position="301"/>
    </location>
</feature>
<dbReference type="Proteomes" id="UP000481339">
    <property type="component" value="Unassembled WGS sequence"/>
</dbReference>
<dbReference type="InterPro" id="IPR052157">
    <property type="entry name" value="BCAA_transport_permease"/>
</dbReference>
<sequence>MVLTAALPAPAPDALTLADGGFLADQLAPSLVSGVIYGLILALASIGVSLIYGTTRLNNFAHGDLVTFGGFVAVVAMGSAALPAWAAVLLAFIVGGLFGWVQDALLWRPLRRRRVGVIPLMIVSIGLSLVLRYLYAFLFGPDRIVLPVSSDAWLVVGGVRLRMWDVLGSLIAVALLVATALLLTRSRIGKATRAVADNPALAAASGIDVNRIIRVVWTGGTALAAVAGVLLAFYQTQQWDTGASVLLLIFASVVLGGLGTAYGALVGALIIGIAVNVSSLFLPGSLKFVTALVIMIIVLLVRPQGILGRPERIG</sequence>
<comment type="subcellular location">
    <subcellularLocation>
        <location evidence="1">Cell membrane</location>
        <topology evidence="1">Multi-pass membrane protein</topology>
    </subcellularLocation>
</comment>
<protein>
    <submittedName>
        <fullName evidence="10">Branched-chain amino acid ABC transporter permease</fullName>
    </submittedName>
</protein>
<dbReference type="OrthoDB" id="9807115at2"/>
<dbReference type="EMBL" id="WBKA01000003">
    <property type="protein sequence ID" value="KAB1632461.1"/>
    <property type="molecule type" value="Genomic_DNA"/>
</dbReference>
<evidence type="ECO:0000313" key="10">
    <source>
        <dbReference type="EMBL" id="KAB1632461.1"/>
    </source>
</evidence>
<feature type="transmembrane region" description="Helical" evidence="9">
    <location>
        <begin position="215"/>
        <end position="234"/>
    </location>
</feature>
<dbReference type="PANTHER" id="PTHR11795">
    <property type="entry name" value="BRANCHED-CHAIN AMINO ACID TRANSPORT SYSTEM PERMEASE PROTEIN LIVH"/>
    <property type="match status" value="1"/>
</dbReference>
<evidence type="ECO:0000256" key="6">
    <source>
        <dbReference type="ARBA" id="ARBA00022989"/>
    </source>
</evidence>
<evidence type="ECO:0000256" key="4">
    <source>
        <dbReference type="ARBA" id="ARBA00022692"/>
    </source>
</evidence>
<evidence type="ECO:0000313" key="11">
    <source>
        <dbReference type="Proteomes" id="UP000481339"/>
    </source>
</evidence>
<dbReference type="RefSeq" id="WP_158036239.1">
    <property type="nucleotide sequence ID" value="NZ_BAAAZV010000017.1"/>
</dbReference>
<feature type="transmembrane region" description="Helical" evidence="9">
    <location>
        <begin position="65"/>
        <end position="82"/>
    </location>
</feature>
<gene>
    <name evidence="10" type="ORF">F8O02_05545</name>
</gene>
<evidence type="ECO:0000256" key="5">
    <source>
        <dbReference type="ARBA" id="ARBA00022970"/>
    </source>
</evidence>
<keyword evidence="11" id="KW-1185">Reference proteome</keyword>
<name>A0A7C8BNP0_9MICO</name>
<dbReference type="GO" id="GO:0005886">
    <property type="term" value="C:plasma membrane"/>
    <property type="evidence" value="ECO:0007669"/>
    <property type="project" value="UniProtKB-SubCell"/>
</dbReference>
<dbReference type="Pfam" id="PF02653">
    <property type="entry name" value="BPD_transp_2"/>
    <property type="match status" value="1"/>
</dbReference>
<evidence type="ECO:0000256" key="9">
    <source>
        <dbReference type="SAM" id="Phobius"/>
    </source>
</evidence>
<dbReference type="PANTHER" id="PTHR11795:SF449">
    <property type="entry name" value="BRANCHED-CHAIN AMINO ACID TRANSPORT PERMEASE PROTEIN LIVH-RELATED"/>
    <property type="match status" value="1"/>
</dbReference>
<keyword evidence="2" id="KW-0813">Transport</keyword>
<evidence type="ECO:0000256" key="1">
    <source>
        <dbReference type="ARBA" id="ARBA00004651"/>
    </source>
</evidence>
<dbReference type="InterPro" id="IPR001851">
    <property type="entry name" value="ABC_transp_permease"/>
</dbReference>
<dbReference type="GO" id="GO:0006865">
    <property type="term" value="P:amino acid transport"/>
    <property type="evidence" value="ECO:0007669"/>
    <property type="project" value="UniProtKB-KW"/>
</dbReference>
<organism evidence="10 11">
    <name type="scientific">Pseudoclavibacter caeni</name>
    <dbReference type="NCBI Taxonomy" id="908846"/>
    <lineage>
        <taxon>Bacteria</taxon>
        <taxon>Bacillati</taxon>
        <taxon>Actinomycetota</taxon>
        <taxon>Actinomycetes</taxon>
        <taxon>Micrococcales</taxon>
        <taxon>Microbacteriaceae</taxon>
        <taxon>Pseudoclavibacter</taxon>
    </lineage>
</organism>
<feature type="transmembrane region" description="Helical" evidence="9">
    <location>
        <begin position="88"/>
        <end position="106"/>
    </location>
</feature>
<evidence type="ECO:0000256" key="2">
    <source>
        <dbReference type="ARBA" id="ARBA00022448"/>
    </source>
</evidence>
<keyword evidence="4 9" id="KW-0812">Transmembrane</keyword>
<comment type="caution">
    <text evidence="10">The sequence shown here is derived from an EMBL/GenBank/DDBJ whole genome shotgun (WGS) entry which is preliminary data.</text>
</comment>
<evidence type="ECO:0000256" key="8">
    <source>
        <dbReference type="ARBA" id="ARBA00037998"/>
    </source>
</evidence>
<feature type="transmembrane region" description="Helical" evidence="9">
    <location>
        <begin position="246"/>
        <end position="273"/>
    </location>
</feature>
<reference evidence="10 11" key="1">
    <citation type="submission" date="2019-09" db="EMBL/GenBank/DDBJ databases">
        <title>Phylogeny of genus Pseudoclavibacter and closely related genus.</title>
        <authorList>
            <person name="Li Y."/>
        </authorList>
    </citation>
    <scope>NUCLEOTIDE SEQUENCE [LARGE SCALE GENOMIC DNA]</scope>
    <source>
        <strain evidence="10 11">JCM 16921</strain>
    </source>
</reference>
<feature type="transmembrane region" description="Helical" evidence="9">
    <location>
        <begin position="161"/>
        <end position="183"/>
    </location>
</feature>
<accession>A0A7C8BNP0</accession>
<dbReference type="CDD" id="cd06582">
    <property type="entry name" value="TM_PBP1_LivH_like"/>
    <property type="match status" value="1"/>
</dbReference>
<keyword evidence="6 9" id="KW-1133">Transmembrane helix</keyword>
<feature type="transmembrane region" description="Helical" evidence="9">
    <location>
        <begin position="34"/>
        <end position="53"/>
    </location>
</feature>
<keyword evidence="5" id="KW-0029">Amino-acid transport</keyword>
<dbReference type="AlphaFoldDB" id="A0A7C8BNP0"/>
<evidence type="ECO:0000256" key="3">
    <source>
        <dbReference type="ARBA" id="ARBA00022475"/>
    </source>
</evidence>
<comment type="similarity">
    <text evidence="8">Belongs to the binding-protein-dependent transport system permease family. LivHM subfamily.</text>
</comment>
<evidence type="ECO:0000256" key="7">
    <source>
        <dbReference type="ARBA" id="ARBA00023136"/>
    </source>
</evidence>
<dbReference type="GO" id="GO:0022857">
    <property type="term" value="F:transmembrane transporter activity"/>
    <property type="evidence" value="ECO:0007669"/>
    <property type="project" value="InterPro"/>
</dbReference>
<proteinExistence type="inferred from homology"/>